<keyword evidence="2" id="KW-0963">Cytoplasm</keyword>
<reference evidence="5" key="1">
    <citation type="submission" date="2023-07" db="EMBL/GenBank/DDBJ databases">
        <title>Chromosome-level genome assembly of Artemia franciscana.</title>
        <authorList>
            <person name="Jo E."/>
        </authorList>
    </citation>
    <scope>NUCLEOTIDE SEQUENCE</scope>
    <source>
        <tissue evidence="5">Whole body</tissue>
    </source>
</reference>
<feature type="non-terminal residue" evidence="5">
    <location>
        <position position="1"/>
    </location>
</feature>
<organism evidence="5 6">
    <name type="scientific">Artemia franciscana</name>
    <name type="common">Brine shrimp</name>
    <name type="synonym">Artemia sanfranciscana</name>
    <dbReference type="NCBI Taxonomy" id="6661"/>
    <lineage>
        <taxon>Eukaryota</taxon>
        <taxon>Metazoa</taxon>
        <taxon>Ecdysozoa</taxon>
        <taxon>Arthropoda</taxon>
        <taxon>Crustacea</taxon>
        <taxon>Branchiopoda</taxon>
        <taxon>Anostraca</taxon>
        <taxon>Artemiidae</taxon>
        <taxon>Artemia</taxon>
    </lineage>
</organism>
<evidence type="ECO:0000256" key="4">
    <source>
        <dbReference type="ARBA" id="ARBA00022679"/>
    </source>
</evidence>
<keyword evidence="6" id="KW-1185">Reference proteome</keyword>
<name>A0AA88HI25_ARTSF</name>
<keyword evidence="3" id="KW-0489">Methyltransferase</keyword>
<dbReference type="PANTHER" id="PTHR13493">
    <property type="entry name" value="ZINC FINGER CCHC DOMAIN-CONTAINING"/>
    <property type="match status" value="1"/>
</dbReference>
<evidence type="ECO:0000313" key="5">
    <source>
        <dbReference type="EMBL" id="KAK2709398.1"/>
    </source>
</evidence>
<keyword evidence="4" id="KW-0808">Transferase</keyword>
<dbReference type="EMBL" id="JAVRJZ010000017">
    <property type="protein sequence ID" value="KAK2709398.1"/>
    <property type="molecule type" value="Genomic_DNA"/>
</dbReference>
<evidence type="ECO:0000256" key="3">
    <source>
        <dbReference type="ARBA" id="ARBA00022603"/>
    </source>
</evidence>
<comment type="caution">
    <text evidence="5">The sequence shown here is derived from an EMBL/GenBank/DDBJ whole genome shotgun (WGS) entry which is preliminary data.</text>
</comment>
<sequence length="206" mass="23494">MHLGKLLSPLEESKKEAQYFFTQESVTTIVNMIEKADVKKLLCIGAPRIHEKVVNCKSNIQSVLLDIDERYRSFYEPPTYLPFNMFNHHLFDGKEAVSVLRKFLECQENEVVGKKGRKHGSPVRIFTNVSPSLIPLPAEEGYRFCSLCRRWVSQENKHCSLCNSCTSKGKQISKRKPLDDLIGSSKKECTSAKKKRKLSITHCGSE</sequence>
<dbReference type="Proteomes" id="UP001187531">
    <property type="component" value="Unassembled WGS sequence"/>
</dbReference>
<dbReference type="GO" id="GO:0005730">
    <property type="term" value="C:nucleolus"/>
    <property type="evidence" value="ECO:0007669"/>
    <property type="project" value="TreeGrafter"/>
</dbReference>
<dbReference type="PROSITE" id="PS50216">
    <property type="entry name" value="DHHC"/>
    <property type="match status" value="1"/>
</dbReference>
<gene>
    <name evidence="5" type="ORF">QYM36_013156</name>
</gene>
<dbReference type="InterPro" id="IPR041370">
    <property type="entry name" value="Mlase_EEF1AKMT1/ZCCHC4"/>
</dbReference>
<dbReference type="GO" id="GO:0008988">
    <property type="term" value="F:rRNA (adenine-N6-)-methyltransferase activity"/>
    <property type="evidence" value="ECO:0007669"/>
    <property type="project" value="InterPro"/>
</dbReference>
<evidence type="ECO:0000256" key="1">
    <source>
        <dbReference type="ARBA" id="ARBA00004496"/>
    </source>
</evidence>
<proteinExistence type="predicted"/>
<accession>A0AA88HI25</accession>
<dbReference type="GO" id="GO:0005737">
    <property type="term" value="C:cytoplasm"/>
    <property type="evidence" value="ECO:0007669"/>
    <property type="project" value="UniProtKB-SubCell"/>
</dbReference>
<protein>
    <submittedName>
        <fullName evidence="5">Uncharacterized protein</fullName>
    </submittedName>
</protein>
<dbReference type="InterPro" id="IPR039846">
    <property type="entry name" value="ZCCHC4"/>
</dbReference>
<dbReference type="AlphaFoldDB" id="A0AA88HI25"/>
<evidence type="ECO:0000256" key="2">
    <source>
        <dbReference type="ARBA" id="ARBA00022490"/>
    </source>
</evidence>
<comment type="subcellular location">
    <subcellularLocation>
        <location evidence="1">Cytoplasm</location>
    </subcellularLocation>
</comment>
<dbReference type="PANTHER" id="PTHR13493:SF3">
    <property type="entry name" value="RRNA N6-ADENOSINE-METHYLTRANSFERASE ZCCHC4"/>
    <property type="match status" value="1"/>
</dbReference>
<evidence type="ECO:0000313" key="6">
    <source>
        <dbReference type="Proteomes" id="UP001187531"/>
    </source>
</evidence>
<dbReference type="Pfam" id="PF10237">
    <property type="entry name" value="N6-adenineMlase"/>
    <property type="match status" value="1"/>
</dbReference>